<sequence>MDIIETILKDKEHYYALAHSHYNASDKSDFIITPSLAKNKSISLLLDHEFIFTPAIQIQLNLFIENGLLSIGTYTLYTDQSEENIIDEFLVIV</sequence>
<dbReference type="Proteomes" id="UP000287527">
    <property type="component" value="Unassembled WGS sequence"/>
</dbReference>
<dbReference type="OrthoDB" id="1369680at2"/>
<proteinExistence type="predicted"/>
<dbReference type="AlphaFoldDB" id="A0A444GS11"/>
<evidence type="ECO:0000313" key="2">
    <source>
        <dbReference type="Proteomes" id="UP000287527"/>
    </source>
</evidence>
<protein>
    <submittedName>
        <fullName evidence="1">Uncharacterized protein</fullName>
    </submittedName>
</protein>
<gene>
    <name evidence="1" type="ORF">EPI11_14950</name>
</gene>
<reference evidence="1 2" key="1">
    <citation type="submission" date="2019-01" db="EMBL/GenBank/DDBJ databases">
        <title>Flavobacterium sp. nov.,isolated from freshwater.</title>
        <authorList>
            <person name="Zhang R."/>
            <person name="Du Z.-J."/>
        </authorList>
    </citation>
    <scope>NUCLEOTIDE SEQUENCE [LARGE SCALE GENOMIC DNA]</scope>
    <source>
        <strain evidence="1 2">1E403</strain>
    </source>
</reference>
<comment type="caution">
    <text evidence="1">The sequence shown here is derived from an EMBL/GenBank/DDBJ whole genome shotgun (WGS) entry which is preliminary data.</text>
</comment>
<name>A0A444GS11_9FLAO</name>
<dbReference type="RefSeq" id="WP_128390785.1">
    <property type="nucleotide sequence ID" value="NZ_SBII01000011.1"/>
</dbReference>
<dbReference type="EMBL" id="SBII01000011">
    <property type="protein sequence ID" value="RWW93830.1"/>
    <property type="molecule type" value="Genomic_DNA"/>
</dbReference>
<evidence type="ECO:0000313" key="1">
    <source>
        <dbReference type="EMBL" id="RWW93830.1"/>
    </source>
</evidence>
<accession>A0A444GS11</accession>
<organism evidence="1 2">
    <name type="scientific">Flavobacterium cerinum</name>
    <dbReference type="NCBI Taxonomy" id="2502784"/>
    <lineage>
        <taxon>Bacteria</taxon>
        <taxon>Pseudomonadati</taxon>
        <taxon>Bacteroidota</taxon>
        <taxon>Flavobacteriia</taxon>
        <taxon>Flavobacteriales</taxon>
        <taxon>Flavobacteriaceae</taxon>
        <taxon>Flavobacterium</taxon>
    </lineage>
</organism>
<keyword evidence="2" id="KW-1185">Reference proteome</keyword>